<keyword evidence="6" id="KW-0106">Calcium</keyword>
<accession>A0A839QGQ4</accession>
<evidence type="ECO:0000256" key="5">
    <source>
        <dbReference type="ARBA" id="ARBA00022825"/>
    </source>
</evidence>
<evidence type="ECO:0000256" key="6">
    <source>
        <dbReference type="ARBA" id="ARBA00022837"/>
    </source>
</evidence>
<dbReference type="Proteomes" id="UP000523000">
    <property type="component" value="Unassembled WGS sequence"/>
</dbReference>
<dbReference type="Gene3D" id="3.40.50.200">
    <property type="entry name" value="Peptidase S8/S53 domain"/>
    <property type="match status" value="1"/>
</dbReference>
<keyword evidence="3" id="KW-0479">Metal-binding</keyword>
<evidence type="ECO:0000259" key="9">
    <source>
        <dbReference type="PROSITE" id="PS51695"/>
    </source>
</evidence>
<protein>
    <submittedName>
        <fullName evidence="10">Kumamolisin</fullName>
    </submittedName>
</protein>
<organism evidence="10 11">
    <name type="scientific">Paeniglutamicibacter cryotolerans</name>
    <dbReference type="NCBI Taxonomy" id="670079"/>
    <lineage>
        <taxon>Bacteria</taxon>
        <taxon>Bacillati</taxon>
        <taxon>Actinomycetota</taxon>
        <taxon>Actinomycetes</taxon>
        <taxon>Micrococcales</taxon>
        <taxon>Micrococcaceae</taxon>
        <taxon>Paeniglutamicibacter</taxon>
    </lineage>
</organism>
<dbReference type="CDD" id="cd04056">
    <property type="entry name" value="Peptidases_S53"/>
    <property type="match status" value="1"/>
</dbReference>
<keyword evidence="7" id="KW-0865">Zymogen</keyword>
<keyword evidence="2" id="KW-0645">Protease</keyword>
<dbReference type="InterPro" id="IPR050819">
    <property type="entry name" value="Tripeptidyl-peptidase_I"/>
</dbReference>
<dbReference type="GO" id="GO:0004252">
    <property type="term" value="F:serine-type endopeptidase activity"/>
    <property type="evidence" value="ECO:0007669"/>
    <property type="project" value="InterPro"/>
</dbReference>
<dbReference type="Pfam" id="PF00082">
    <property type="entry name" value="Peptidase_S8"/>
    <property type="match status" value="1"/>
</dbReference>
<feature type="compositionally biased region" description="Polar residues" evidence="8">
    <location>
        <begin position="1"/>
        <end position="15"/>
    </location>
</feature>
<dbReference type="Pfam" id="PF09286">
    <property type="entry name" value="Pro-kuma_activ"/>
    <property type="match status" value="1"/>
</dbReference>
<reference evidence="10 11" key="1">
    <citation type="submission" date="2020-08" db="EMBL/GenBank/DDBJ databases">
        <title>Sequencing the genomes of 1000 actinobacteria strains.</title>
        <authorList>
            <person name="Klenk H.-P."/>
        </authorList>
    </citation>
    <scope>NUCLEOTIDE SEQUENCE [LARGE SCALE GENOMIC DNA]</scope>
    <source>
        <strain evidence="10 11">DSM 22826</strain>
    </source>
</reference>
<comment type="caution">
    <text evidence="10">The sequence shown here is derived from an EMBL/GenBank/DDBJ whole genome shotgun (WGS) entry which is preliminary data.</text>
</comment>
<name>A0A839QGQ4_9MICC</name>
<keyword evidence="5" id="KW-0720">Serine protease</keyword>
<dbReference type="GO" id="GO:0008240">
    <property type="term" value="F:tripeptidyl-peptidase activity"/>
    <property type="evidence" value="ECO:0007669"/>
    <property type="project" value="TreeGrafter"/>
</dbReference>
<dbReference type="AlphaFoldDB" id="A0A839QGQ4"/>
<gene>
    <name evidence="10" type="ORF">E9229_001078</name>
</gene>
<evidence type="ECO:0000313" key="10">
    <source>
        <dbReference type="EMBL" id="MBB2994887.1"/>
    </source>
</evidence>
<dbReference type="RefSeq" id="WP_221184381.1">
    <property type="nucleotide sequence ID" value="NZ_BAABGK010000013.1"/>
</dbReference>
<dbReference type="GO" id="GO:0006508">
    <property type="term" value="P:proteolysis"/>
    <property type="evidence" value="ECO:0007669"/>
    <property type="project" value="UniProtKB-KW"/>
</dbReference>
<dbReference type="SMART" id="SM00944">
    <property type="entry name" value="Pro-kuma_activ"/>
    <property type="match status" value="1"/>
</dbReference>
<dbReference type="PANTHER" id="PTHR14218">
    <property type="entry name" value="PROTEASE S8 TRIPEPTIDYL PEPTIDASE I CLN2"/>
    <property type="match status" value="1"/>
</dbReference>
<dbReference type="PROSITE" id="PS51695">
    <property type="entry name" value="SEDOLISIN"/>
    <property type="match status" value="1"/>
</dbReference>
<dbReference type="GO" id="GO:0046872">
    <property type="term" value="F:metal ion binding"/>
    <property type="evidence" value="ECO:0007669"/>
    <property type="project" value="UniProtKB-KW"/>
</dbReference>
<evidence type="ECO:0000313" key="11">
    <source>
        <dbReference type="Proteomes" id="UP000523000"/>
    </source>
</evidence>
<evidence type="ECO:0000256" key="1">
    <source>
        <dbReference type="ARBA" id="ARBA00001913"/>
    </source>
</evidence>
<dbReference type="SUPFAM" id="SSF52743">
    <property type="entry name" value="Subtilisin-like"/>
    <property type="match status" value="1"/>
</dbReference>
<evidence type="ECO:0000256" key="8">
    <source>
        <dbReference type="SAM" id="MobiDB-lite"/>
    </source>
</evidence>
<dbReference type="InterPro" id="IPR015366">
    <property type="entry name" value="S53_propep"/>
</dbReference>
<dbReference type="InterPro" id="IPR030400">
    <property type="entry name" value="Sedolisin_dom"/>
</dbReference>
<feature type="domain" description="Peptidase S53" evidence="9">
    <location>
        <begin position="199"/>
        <end position="551"/>
    </location>
</feature>
<evidence type="ECO:0000256" key="2">
    <source>
        <dbReference type="ARBA" id="ARBA00022670"/>
    </source>
</evidence>
<sequence length="556" mass="56415">MPIDESGTNRNNQTPADPHHGRHAGERTGPELVPLPGSHREPAPRALRLPDARQSELYGQEITVTVVLRRAEPVPGDALSAAFAGVGGRTEHGASTADIELATSTLTALGAVVSETDAASRRLRVSGTVELLCTIFGTQLERVSSLGPDHTTTTHRHRTGGLSVPAELDSVITAVLGLDDRPSARAPFYVAHAGAENTSYTPLELGAIYGFPAAEGGKGQGLAIIELGGGFEQADLDAYFTSLGITGPVVTAVGIDGAVNVPGGDPQGADGEVLLDIEVAGSLAPAAAMAVYFAPNTDAGFLDAIAAATHASPPPAAMSISWGQSEDQWTEQARTAMDDAFIDAAMLGITVTVAAGDNGSADAEQDGRNHVDFPASSPHVLACGGTRLEADPATGVVSSETVWNDSASSATGGGVSDVFALPAWQQHVLVKAGSTAPALPRGRGVPDVAAVADPQTGYRVRVDGADLVFGGTSAVAPLWAALVVLLCGERASGFGLLQPVLYPNAPDAPAVGLRDITVGDNGSYKAAPGWDACTGLGVPDGVALQRLLAPGTAAAS</sequence>
<evidence type="ECO:0000256" key="4">
    <source>
        <dbReference type="ARBA" id="ARBA00022801"/>
    </source>
</evidence>
<dbReference type="EMBL" id="JACHVS010000001">
    <property type="protein sequence ID" value="MBB2994887.1"/>
    <property type="molecule type" value="Genomic_DNA"/>
</dbReference>
<evidence type="ECO:0000256" key="3">
    <source>
        <dbReference type="ARBA" id="ARBA00022723"/>
    </source>
</evidence>
<feature type="compositionally biased region" description="Basic and acidic residues" evidence="8">
    <location>
        <begin position="17"/>
        <end position="29"/>
    </location>
</feature>
<keyword evidence="4" id="KW-0378">Hydrolase</keyword>
<dbReference type="InterPro" id="IPR036852">
    <property type="entry name" value="Peptidase_S8/S53_dom_sf"/>
</dbReference>
<keyword evidence="11" id="KW-1185">Reference proteome</keyword>
<dbReference type="InterPro" id="IPR000209">
    <property type="entry name" value="Peptidase_S8/S53_dom"/>
</dbReference>
<proteinExistence type="predicted"/>
<evidence type="ECO:0000256" key="7">
    <source>
        <dbReference type="ARBA" id="ARBA00023145"/>
    </source>
</evidence>
<comment type="cofactor">
    <cofactor evidence="1">
        <name>Ca(2+)</name>
        <dbReference type="ChEBI" id="CHEBI:29108"/>
    </cofactor>
</comment>
<dbReference type="PANTHER" id="PTHR14218:SF15">
    <property type="entry name" value="TRIPEPTIDYL-PEPTIDASE 1"/>
    <property type="match status" value="1"/>
</dbReference>
<feature type="region of interest" description="Disordered" evidence="8">
    <location>
        <begin position="1"/>
        <end position="44"/>
    </location>
</feature>
<dbReference type="SUPFAM" id="SSF54897">
    <property type="entry name" value="Protease propeptides/inhibitors"/>
    <property type="match status" value="1"/>
</dbReference>